<organism evidence="2 3">
    <name type="scientific">Ascaris lumbricoides</name>
    <name type="common">Giant roundworm</name>
    <dbReference type="NCBI Taxonomy" id="6252"/>
    <lineage>
        <taxon>Eukaryota</taxon>
        <taxon>Metazoa</taxon>
        <taxon>Ecdysozoa</taxon>
        <taxon>Nematoda</taxon>
        <taxon>Chromadorea</taxon>
        <taxon>Rhabditida</taxon>
        <taxon>Spirurina</taxon>
        <taxon>Ascaridomorpha</taxon>
        <taxon>Ascaridoidea</taxon>
        <taxon>Ascarididae</taxon>
        <taxon>Ascaris</taxon>
    </lineage>
</organism>
<keyword evidence="2" id="KW-1185">Reference proteome</keyword>
<dbReference type="Proteomes" id="UP000036681">
    <property type="component" value="Unplaced"/>
</dbReference>
<name>A0A0M3I3S4_ASCLU</name>
<feature type="region of interest" description="Disordered" evidence="1">
    <location>
        <begin position="75"/>
        <end position="99"/>
    </location>
</feature>
<dbReference type="AlphaFoldDB" id="A0A0M3I3S4"/>
<evidence type="ECO:0000313" key="3">
    <source>
        <dbReference type="WBParaSite" id="ALUE_0001133101-mRNA-1"/>
    </source>
</evidence>
<evidence type="ECO:0000256" key="1">
    <source>
        <dbReference type="SAM" id="MobiDB-lite"/>
    </source>
</evidence>
<evidence type="ECO:0000313" key="2">
    <source>
        <dbReference type="Proteomes" id="UP000036681"/>
    </source>
</evidence>
<protein>
    <submittedName>
        <fullName evidence="3">Uncharacterized protein</fullName>
    </submittedName>
</protein>
<sequence length="99" mass="11041">MRPMPQIESPNLIDPQFRHHLGNAVTQTDATPRFDLTYNEDRICLDEVRGAGTRRTRLPFVCLSSASHLQTVDDKVSKSNSVPPHDDFIVPIGTNGKSL</sequence>
<dbReference type="WBParaSite" id="ALUE_0001133101-mRNA-1">
    <property type="protein sequence ID" value="ALUE_0001133101-mRNA-1"/>
    <property type="gene ID" value="ALUE_0001133101"/>
</dbReference>
<reference evidence="3" key="1">
    <citation type="submission" date="2017-02" db="UniProtKB">
        <authorList>
            <consortium name="WormBaseParasite"/>
        </authorList>
    </citation>
    <scope>IDENTIFICATION</scope>
</reference>
<accession>A0A0M3I3S4</accession>
<proteinExistence type="predicted"/>